<protein>
    <submittedName>
        <fullName evidence="2">Uncharacterized protein</fullName>
    </submittedName>
</protein>
<dbReference type="EMBL" id="CYSC01000020">
    <property type="protein sequence ID" value="CUH71432.1"/>
    <property type="molecule type" value="Genomic_DNA"/>
</dbReference>
<dbReference type="Proteomes" id="UP000051086">
    <property type="component" value="Unassembled WGS sequence"/>
</dbReference>
<dbReference type="RefSeq" id="WP_242601786.1">
    <property type="nucleotide sequence ID" value="NZ_CYSB01000036.1"/>
</dbReference>
<dbReference type="EMBL" id="CYSB01000036">
    <property type="protein sequence ID" value="CUH68900.1"/>
    <property type="molecule type" value="Genomic_DNA"/>
</dbReference>
<sequence>MPMTSDGKLSGNGAVPANPKDISNAAALVDDLTPHIAATGMDDFDLRQDWQGFWRIHYKR</sequence>
<evidence type="ECO:0000313" key="2">
    <source>
        <dbReference type="EMBL" id="CUH71432.1"/>
    </source>
</evidence>
<evidence type="ECO:0000313" key="1">
    <source>
        <dbReference type="EMBL" id="CUH68900.1"/>
    </source>
</evidence>
<organism evidence="2 4">
    <name type="scientific">Thalassovita autumnalis</name>
    <dbReference type="NCBI Taxonomy" id="2072972"/>
    <lineage>
        <taxon>Bacteria</taxon>
        <taxon>Pseudomonadati</taxon>
        <taxon>Pseudomonadota</taxon>
        <taxon>Alphaproteobacteria</taxon>
        <taxon>Rhodobacterales</taxon>
        <taxon>Roseobacteraceae</taxon>
        <taxon>Thalassovita</taxon>
    </lineage>
</organism>
<name>A0A0P1FSB8_9RHOB</name>
<dbReference type="AlphaFoldDB" id="A0A0P1FSB8"/>
<evidence type="ECO:0000313" key="3">
    <source>
        <dbReference type="Proteomes" id="UP000051086"/>
    </source>
</evidence>
<dbReference type="Proteomes" id="UP000051887">
    <property type="component" value="Unassembled WGS sequence"/>
</dbReference>
<accession>A0A0P1FSB8</accession>
<gene>
    <name evidence="1" type="ORF">TL5118_02859</name>
    <name evidence="2" type="ORF">TL5120_01218</name>
</gene>
<proteinExistence type="predicted"/>
<reference evidence="1 3" key="2">
    <citation type="submission" date="2015-09" db="EMBL/GenBank/DDBJ databases">
        <authorList>
            <person name="Rodrigo-Torres L."/>
            <person name="Arahal D.R."/>
        </authorList>
    </citation>
    <scope>NUCLEOTIDE SEQUENCE [LARGE SCALE GENOMIC DNA]</scope>
    <source>
        <strain evidence="1 3">CECT 5118</strain>
    </source>
</reference>
<reference evidence="2 4" key="1">
    <citation type="submission" date="2015-09" db="EMBL/GenBank/DDBJ databases">
        <authorList>
            <consortium name="Swine Surveillance"/>
        </authorList>
    </citation>
    <scope>NUCLEOTIDE SEQUENCE [LARGE SCALE GENOMIC DNA]</scope>
    <source>
        <strain evidence="2 4">5120</strain>
    </source>
</reference>
<evidence type="ECO:0000313" key="4">
    <source>
        <dbReference type="Proteomes" id="UP000051887"/>
    </source>
</evidence>
<keyword evidence="3" id="KW-1185">Reference proteome</keyword>